<keyword evidence="1" id="KW-0812">Transmembrane</keyword>
<dbReference type="AlphaFoldDB" id="A0A1G1VUB0"/>
<dbReference type="Proteomes" id="UP000179233">
    <property type="component" value="Unassembled WGS sequence"/>
</dbReference>
<comment type="caution">
    <text evidence="2">The sequence shown here is derived from an EMBL/GenBank/DDBJ whole genome shotgun (WGS) entry which is preliminary data.</text>
</comment>
<name>A0A1G1VUB0_9BACT</name>
<feature type="transmembrane region" description="Helical" evidence="1">
    <location>
        <begin position="654"/>
        <end position="673"/>
    </location>
</feature>
<proteinExistence type="predicted"/>
<feature type="transmembrane region" description="Helical" evidence="1">
    <location>
        <begin position="215"/>
        <end position="245"/>
    </location>
</feature>
<accession>A0A1G1VUB0</accession>
<feature type="transmembrane region" description="Helical" evidence="1">
    <location>
        <begin position="186"/>
        <end position="203"/>
    </location>
</feature>
<feature type="transmembrane region" description="Helical" evidence="1">
    <location>
        <begin position="257"/>
        <end position="276"/>
    </location>
</feature>
<evidence type="ECO:0000256" key="1">
    <source>
        <dbReference type="SAM" id="Phobius"/>
    </source>
</evidence>
<dbReference type="EMBL" id="MHCJ01000002">
    <property type="protein sequence ID" value="OGY18989.1"/>
    <property type="molecule type" value="Genomic_DNA"/>
</dbReference>
<gene>
    <name evidence="2" type="ORF">A2786_00945</name>
</gene>
<evidence type="ECO:0008006" key="4">
    <source>
        <dbReference type="Google" id="ProtNLM"/>
    </source>
</evidence>
<feature type="transmembrane region" description="Helical" evidence="1">
    <location>
        <begin position="134"/>
        <end position="157"/>
    </location>
</feature>
<evidence type="ECO:0000313" key="3">
    <source>
        <dbReference type="Proteomes" id="UP000179233"/>
    </source>
</evidence>
<feature type="transmembrane region" description="Helical" evidence="1">
    <location>
        <begin position="296"/>
        <end position="317"/>
    </location>
</feature>
<evidence type="ECO:0000313" key="2">
    <source>
        <dbReference type="EMBL" id="OGY18989.1"/>
    </source>
</evidence>
<feature type="transmembrane region" description="Helical" evidence="1">
    <location>
        <begin position="385"/>
        <end position="403"/>
    </location>
</feature>
<sequence>MKWTWFGLFLILFVSFLWVFPALGVRSPAWMGAADGFVLAKARFLGQGLGGWSWNRYWFLGIPGQHIGSPVLPWILSLFPYNDPGSLFRVWRGMVASGVVGVVGAVYAVSLFLVRELSFMSGDQKKARLNASSVDATIPAIFVTFFTILIPSVLVLFPQIFGVLRPLGFPSFLMFSAFYLGEGQGVIGFVFVMMALLLCLMLAKKWEVGKARWLALAVGAMILVDSLSLISFFLWILVLLLAAVVRPTIASGGLVKLFARLLVVTLLGVLMTSLWFTPGFFFTVLRAPSLGGRPFAVVVAGLFRQFFVVIPAILGVVAARKWFRTASPLTVIGIMGLLVYGSLTVAAFTADPDFWQDYSRFGRSLDLAVGMSLTGLIWDRNMGRTLRLWVFAGMLVLGLPFFFKRGIMISEGVAFPETAEYRVGEALSRFMDDDCREVGNCSLRAYVSGSSAFWLNSWFDVAQVRGGGEQGSLNPWWPHGSYQIREGRDAELADLWLKVLGVSYLVVHGEESLEVYHDFRYPSKFDGMEGWEKVWERAGDMIYRRQKRGLAEVADLGILSVLPPEKGDDASGLLGYVEKLGEPAVVRFTGEREVDIAAQVNEGQGVRLAVASSPFWRVGETSMPVSLVRDPMGMIVLRPVRSGILTIKLRYEPWLDVISGIVVSVVALLFVLFRPQFSQRVSLFIERLGGRESELDRSAF</sequence>
<reference evidence="2 3" key="1">
    <citation type="journal article" date="2016" name="Nat. Commun.">
        <title>Thousands of microbial genomes shed light on interconnected biogeochemical processes in an aquifer system.</title>
        <authorList>
            <person name="Anantharaman K."/>
            <person name="Brown C.T."/>
            <person name="Hug L.A."/>
            <person name="Sharon I."/>
            <person name="Castelle C.J."/>
            <person name="Probst A.J."/>
            <person name="Thomas B.C."/>
            <person name="Singh A."/>
            <person name="Wilkins M.J."/>
            <person name="Karaoz U."/>
            <person name="Brodie E.L."/>
            <person name="Williams K.H."/>
            <person name="Hubbard S.S."/>
            <person name="Banfield J.F."/>
        </authorList>
    </citation>
    <scope>NUCLEOTIDE SEQUENCE [LARGE SCALE GENOMIC DNA]</scope>
</reference>
<keyword evidence="1" id="KW-1133">Transmembrane helix</keyword>
<keyword evidence="1" id="KW-0472">Membrane</keyword>
<protein>
    <recommendedName>
        <fullName evidence="4">Membrane protein 6-pyruvoyl-tetrahydropterin synthase-related domain-containing protein</fullName>
    </recommendedName>
</protein>
<organism evidence="2 3">
    <name type="scientific">Candidatus Chisholmbacteria bacterium RIFCSPHIGHO2_01_FULL_52_32</name>
    <dbReference type="NCBI Taxonomy" id="1797591"/>
    <lineage>
        <taxon>Bacteria</taxon>
        <taxon>Candidatus Chisholmiibacteriota</taxon>
    </lineage>
</organism>
<feature type="transmembrane region" description="Helical" evidence="1">
    <location>
        <begin position="90"/>
        <end position="114"/>
    </location>
</feature>
<feature type="transmembrane region" description="Helical" evidence="1">
    <location>
        <begin position="329"/>
        <end position="349"/>
    </location>
</feature>